<dbReference type="AlphaFoldDB" id="A0A2N4TZ42"/>
<comment type="caution">
    <text evidence="1">The sequence shown here is derived from an EMBL/GenBank/DDBJ whole genome shotgun (WGS) entry which is preliminary data.</text>
</comment>
<dbReference type="Proteomes" id="UP000234190">
    <property type="component" value="Unassembled WGS sequence"/>
</dbReference>
<accession>A0A2N4TZ42</accession>
<keyword evidence="2" id="KW-1185">Reference proteome</keyword>
<dbReference type="EMBL" id="PDNW01000030">
    <property type="protein sequence ID" value="PLC48036.1"/>
    <property type="molecule type" value="Genomic_DNA"/>
</dbReference>
<reference evidence="1 2" key="1">
    <citation type="submission" date="2017-10" db="EMBL/GenBank/DDBJ databases">
        <title>Two draft genome sequences of Pusillimonas sp. strains isolated from a nitrate- and radionuclide-contaminated groundwater in Russia.</title>
        <authorList>
            <person name="Grouzdev D.S."/>
            <person name="Tourova T.P."/>
            <person name="Goeva M.A."/>
            <person name="Babich T.L."/>
            <person name="Sokolova D.S."/>
            <person name="Abdullin R."/>
            <person name="Poltaraus A.B."/>
            <person name="Toshchakov S.V."/>
            <person name="Nazina T.N."/>
        </authorList>
    </citation>
    <scope>NUCLEOTIDE SEQUENCE [LARGE SCALE GENOMIC DNA]</scope>
    <source>
        <strain evidence="1 2">JR1/69-3-13</strain>
    </source>
</reference>
<name>A0A2N4TZ42_9BURK</name>
<organism evidence="1 2">
    <name type="scientific">Pollutimonas subterranea</name>
    <dbReference type="NCBI Taxonomy" id="2045210"/>
    <lineage>
        <taxon>Bacteria</taxon>
        <taxon>Pseudomonadati</taxon>
        <taxon>Pseudomonadota</taxon>
        <taxon>Betaproteobacteria</taxon>
        <taxon>Burkholderiales</taxon>
        <taxon>Alcaligenaceae</taxon>
        <taxon>Pollutimonas</taxon>
    </lineage>
</organism>
<evidence type="ECO:0000313" key="2">
    <source>
        <dbReference type="Proteomes" id="UP000234190"/>
    </source>
</evidence>
<gene>
    <name evidence="1" type="ORF">CR159_20335</name>
</gene>
<protein>
    <submittedName>
        <fullName evidence="1">Uncharacterized protein</fullName>
    </submittedName>
</protein>
<evidence type="ECO:0000313" key="1">
    <source>
        <dbReference type="EMBL" id="PLC48036.1"/>
    </source>
</evidence>
<sequence length="209" mass="23638">MFSIGGAYVYRLAVAPEGSEDWTIEGRKGGTLTDLWGVCSSSDAFTATMFMQWDDDDCYYKADKSAFASFYPTDRHRQFALRELRAHVCATLAGPIASQIHEGEEHIYVDEGEYSRTDDITKAQGMARLLYWRNEYDYLAELTEQTLRRPDVWAMVLCLADELERIGDMDDEQLSGFLPGEVPNWPPSPRAKPIHIEALRIAPLETTAA</sequence>
<proteinExistence type="predicted"/>